<reference evidence="2 3" key="1">
    <citation type="submission" date="2016-10" db="EMBL/GenBank/DDBJ databases">
        <authorList>
            <person name="de Groot N.N."/>
        </authorList>
    </citation>
    <scope>NUCLEOTIDE SEQUENCE [LARGE SCALE GENOMIC DNA]</scope>
    <source>
        <strain evidence="2 3">CGMCC 1.8925</strain>
    </source>
</reference>
<dbReference type="EMBL" id="FMVT01000006">
    <property type="protein sequence ID" value="SCY59439.1"/>
    <property type="molecule type" value="Genomic_DNA"/>
</dbReference>
<keyword evidence="3" id="KW-1185">Reference proteome</keyword>
<accession>A0A1G5H7F1</accession>
<feature type="compositionally biased region" description="Basic and acidic residues" evidence="1">
    <location>
        <begin position="20"/>
        <end position="36"/>
    </location>
</feature>
<name>A0A1G5H7F1_9RHOB</name>
<dbReference type="AlphaFoldDB" id="A0A1G5H7F1"/>
<gene>
    <name evidence="2" type="ORF">SAMN05660710_02016</name>
</gene>
<evidence type="ECO:0000256" key="1">
    <source>
        <dbReference type="SAM" id="MobiDB-lite"/>
    </source>
</evidence>
<organism evidence="2 3">
    <name type="scientific">Paracoccus tibetensis</name>
    <dbReference type="NCBI Taxonomy" id="336292"/>
    <lineage>
        <taxon>Bacteria</taxon>
        <taxon>Pseudomonadati</taxon>
        <taxon>Pseudomonadota</taxon>
        <taxon>Alphaproteobacteria</taxon>
        <taxon>Rhodobacterales</taxon>
        <taxon>Paracoccaceae</taxon>
        <taxon>Paracoccus</taxon>
    </lineage>
</organism>
<dbReference type="STRING" id="336292.SAMN05660710_02016"/>
<proteinExistence type="predicted"/>
<feature type="region of interest" description="Disordered" evidence="1">
    <location>
        <begin position="1"/>
        <end position="42"/>
    </location>
</feature>
<dbReference type="Proteomes" id="UP000199502">
    <property type="component" value="Unassembled WGS sequence"/>
</dbReference>
<sequence length="65" mass="7181">MANSTAAERRTIRPVTASEPRPETRLDSRSPSEPQKKPKLLRANELVRAIGLPPITGSSGPKLWY</sequence>
<evidence type="ECO:0000313" key="2">
    <source>
        <dbReference type="EMBL" id="SCY59439.1"/>
    </source>
</evidence>
<evidence type="ECO:0000313" key="3">
    <source>
        <dbReference type="Proteomes" id="UP000199502"/>
    </source>
</evidence>
<protein>
    <submittedName>
        <fullName evidence="2">Uncharacterized protein</fullName>
    </submittedName>
</protein>
<dbReference type="OrthoDB" id="7777769at2"/>
<dbReference type="RefSeq" id="WP_139165930.1">
    <property type="nucleotide sequence ID" value="NZ_FMVT01000006.1"/>
</dbReference>